<dbReference type="VEuPathDB" id="FungiDB:H257_15620"/>
<dbReference type="PROSITE" id="PS51823">
    <property type="entry name" value="CLU"/>
    <property type="match status" value="1"/>
</dbReference>
<dbReference type="InterPro" id="IPR006553">
    <property type="entry name" value="Leu-rich_rpt_Cys-con_subtyp"/>
</dbReference>
<feature type="coiled-coil region" evidence="1">
    <location>
        <begin position="2022"/>
        <end position="2049"/>
    </location>
</feature>
<dbReference type="Gene3D" id="2.60.120.200">
    <property type="match status" value="1"/>
</dbReference>
<accession>W4FNF2</accession>
<organism evidence="4">
    <name type="scientific">Aphanomyces astaci</name>
    <name type="common">Crayfish plague agent</name>
    <dbReference type="NCBI Taxonomy" id="112090"/>
    <lineage>
        <taxon>Eukaryota</taxon>
        <taxon>Sar</taxon>
        <taxon>Stramenopiles</taxon>
        <taxon>Oomycota</taxon>
        <taxon>Saprolegniomycetes</taxon>
        <taxon>Saprolegniales</taxon>
        <taxon>Verrucalvaceae</taxon>
        <taxon>Aphanomyces</taxon>
    </lineage>
</organism>
<dbReference type="OrthoDB" id="550575at2759"/>
<feature type="region of interest" description="Disordered" evidence="2">
    <location>
        <begin position="264"/>
        <end position="314"/>
    </location>
</feature>
<dbReference type="Pfam" id="PF25372">
    <property type="entry name" value="DUF7885"/>
    <property type="match status" value="1"/>
</dbReference>
<evidence type="ECO:0000313" key="4">
    <source>
        <dbReference type="EMBL" id="ETV68461.1"/>
    </source>
</evidence>
<protein>
    <recommendedName>
        <fullName evidence="3">Clu domain-containing protein</fullName>
    </recommendedName>
</protein>
<name>W4FNF2_APHAT</name>
<gene>
    <name evidence="4" type="ORF">H257_15620</name>
</gene>
<dbReference type="InterPro" id="IPR013320">
    <property type="entry name" value="ConA-like_dom_sf"/>
</dbReference>
<dbReference type="Pfam" id="PF13236">
    <property type="entry name" value="CLU"/>
    <property type="match status" value="1"/>
</dbReference>
<dbReference type="SUPFAM" id="SSF52047">
    <property type="entry name" value="RNI-like"/>
    <property type="match status" value="2"/>
</dbReference>
<dbReference type="Pfam" id="PF13385">
    <property type="entry name" value="Laminin_G_3"/>
    <property type="match status" value="1"/>
</dbReference>
<dbReference type="RefSeq" id="XP_009842087.1">
    <property type="nucleotide sequence ID" value="XM_009843785.1"/>
</dbReference>
<keyword evidence="1" id="KW-0175">Coiled coil</keyword>
<sequence length="2928" mass="327195">MGNEISKFVDHDQSIRRTPQTVVDNEHRYDFVATWSTANVHALLRAYTKRATPDGTLGQDKSQRLEDSYQDIVRLETLVESMRLEDAAADVIDTNMTDTPIPHSHVETGTDVCPAHTLHDIKDTMTPSTPSSQPSTKPLKLKTKPTPKTPEQLQEAFLNSTEAEYVARRHDILLELEAKRRAYRTLAQLPTSLDGIDFSLPVQWSHYFQSVMEVDADAHAGAADNARRLWHPSSIGHIMERDPGAPGQLRAFALATAAAAASSANAHAGGDGHTENENASVSDDEDMNSDDEDDKTAAKADGDDAAVETTATTPPEANVVEPRGVLTKRSLDQHTLETAVAAVPLPPLFDPSLRSPVFFGYSVPPPGGPTPSTGPTGSSILPGTHRHDDDDDKVRAAQYFESRLQEIAHRFHDANAIETGKLNALSDRRHAQLERRQKDAAVRQRELDDARKEGVDPTADFFRTAEVTQRQVDIQERAEDDLYESHKNSITSRMHAARVTCDQDTQFLQGLQSPDKPMGAARAAFHTEQLRLHHQSLLSAKNDLVQASTVLDQTKSRSLLQLTSDAAKQQTARGQLLFAEDQVKAAEHTIAVLLRQIDDEEFMLDRGETQIAQEITYFPSFQVFSQDGDTLLDVAFALVVMCAAPLSEKLEYVSQLSETNLLTKPALVQILTVFFRILNRMDQLRTPKDRQTWPVLDEFHLANLVDHMVGSGGFKSYVTTFEFVSIATDAIQRSKYLSTILRVPWKYQHVSRVQQQAMSALRQFECGLISASDLKYRLARQSIQSAPRGGSSAKEALHVRALAMGSNDPLKADYSKYLKHRRRKVLSNVVPLDHACYKNLIVYRSEVAEKAAIRLQTTWRARQGRVDATMAARKQAFYHAKGTALADARASVEADWRRQEGTTTTLDKMKFDAKIRMRQVKLRTKGLAFSRDDVLRVMTEEAVQDTLEEVDHRFREMEEAAGYCPRVLRFDPLDDAHFSEIAHSLVDQLQRARRPAPATAKLMRAIAEKEIKKEVPETSATWCEPTDKTAVERFHEAVKDLKVQREASHDHMLRGIEPVQATSSERREWMTLMCSNPPLKEWCARLVAICDGMTQLKLTELLMELPSKRHAIAYVRGFHNDIMGAVDRDALVADLMGHFRVLRGVEPLADALIHMATTDMETTWRDDILYRMNAQEAFLVDYVHKSHIKHAGQAARDARQRGRGNTDAKLNMDTQRSMAVDAKARLDDAMVKWKDAEFSYAQAQRRMQLVRDSAVTLVDRRDRMLWAERLKRALETTDKGAHTYIEVVHVCQDFVEVARHVATQIVREYYLPVHEKTVMPVAGPFLMDGRNDGAVRSSHGKGLKFEAHNIRFQVALDDHDRFDHSDELAAKFAGAECRNSSLFLPTMLLTPNVLVPLQCCVDYHGMRVLCVSKLPIECYDVSDKGVVQNVRTEFVYGTNNKGKTIVSHSKTLDASIAKVNASLNLGAHCVRGSLDLTAKLIHGAGDMHGYIGQGETFCLLKFRRMMPPEDPEETPHLPASTRGMSILWRQLRPALVKTHPVPLSPDALSLLTYQTPDWENQAARVKDCTRRMLDDVLPLFARKLAEREDYVTSPTFSLVGELHRHGINVRHLGLLRSLFYFQLDGAVALAFNQAVLCPTVDLTRELTRGDTIYIQGQRFKVSEHAQDVVSDKVVTVDRKYTGDSCQNVPLYKGDIQSKHDLRRLILVEMLQRTIKNLVRASLRSMLQARQLAMGPTTQTSLFVVVLNYISGSGAGSDAFWKNQVFDGVRARFGSIAVSFVDRLNLRQAPVEIARYLSTAIGFELTRDCWTRFTQHPHGFLFTIDDVHVDVPCRIRHNLLVLHFAAASMLLDQASTVQRTTYPAAILFDAPCGYWPLNERKGSIVAKNMVSSTDHGKFSPHCTLEAAGPIANDDLGRSVEFSKDGCITFVKAKKWESSATLEAWVLVSASGHGIRAIISHGRYTLAVLKRNVWGAWINMNNIDVVVAGPPVMPDVWTHVATSFDGTALQLYVNGVLYGDLDVRSEVNAQLERREQRFQAMQRDIDDQERHAKDTCMKDVDRECQALYQTKEGKRLLKDLAKKLTDEIEFKARLKKGASSTASPVTDPVDKPIQEDAAIPRKKADMDTMAKKQHAMQMFFKKSESITASYRLLRDELKAKIQVELADALSQDNRPLRIGCVSNACSNSKFFVGRLCHVAFYARSVDRDVLLRHFVTGTLDRAWTSDALFELSAVRFTKALEFAPTDGPMLASFAVNICSALKYDLEQRRSQNMYKAKVRRALRAFRSTENVEGCAEILRNLPHDVRFSDLFREAYACVNELHPTYWTRQSNVSLLELDALPPHFFMSGETKSSSMAGLSRDEVTVYADIIRRVIVEYPTHYGDGLTDLKWICDLETDSVVLYFVLWIRAGEDSRRFDLSGVPDVTDVDMDVVTGANRSCLAFNLHGCVHLTSKTLCTLSLRCSALETLDVGQIPHLTDDVLVALSKTCPNLKAIHMDRCPLISDVGVEAFEACRDLREVGFGFCVRVTDDALLSLASHTRLSALNVSGCLQLSDFVGLANILPASTTLTSLDISGCRRLTDHGIIAIGTRCTKLTHVNLAFCDKVTDRGIWAITHNCLDLVSLNVQELHLVTDNVFSFDQQGDGRAVVSKLLLAKLRTVVLADCKLLTDTGIAYLLHRARHLQSMDVSGCYHLTNQGLEFITTDIFNGSITGEHLTVLDLSYCMSLSSDGVRFVRERCKQLVTVSLTGCILLQDAEVIELVKACGKIANLGLGFCRELSDDVLIAISDCLWLDSLFINRCAKMTDVGVCAVASQCTGLLAVNLSSCKRVTDVAVDRLYDNCPKLAHLDVTYCPHVTRGAASRFSIHRPDMMLRTDFESQGSQEQGEGSEAAAEKLFRQHSWKQHPVAVVGTSSHEQVMVDKPLRDAALLR</sequence>
<dbReference type="SMART" id="SM00367">
    <property type="entry name" value="LRR_CC"/>
    <property type="match status" value="12"/>
</dbReference>
<dbReference type="GO" id="GO:0019005">
    <property type="term" value="C:SCF ubiquitin ligase complex"/>
    <property type="evidence" value="ECO:0007669"/>
    <property type="project" value="TreeGrafter"/>
</dbReference>
<feature type="region of interest" description="Disordered" evidence="2">
    <location>
        <begin position="434"/>
        <end position="453"/>
    </location>
</feature>
<feature type="compositionally biased region" description="Low complexity" evidence="2">
    <location>
        <begin position="124"/>
        <end position="138"/>
    </location>
</feature>
<feature type="domain" description="Clu" evidence="3">
    <location>
        <begin position="1238"/>
        <end position="1513"/>
    </location>
</feature>
<dbReference type="SUPFAM" id="SSF49899">
    <property type="entry name" value="Concanavalin A-like lectins/glucanases"/>
    <property type="match status" value="1"/>
</dbReference>
<dbReference type="InterPro" id="IPR032675">
    <property type="entry name" value="LRR_dom_sf"/>
</dbReference>
<dbReference type="Gene3D" id="3.80.10.10">
    <property type="entry name" value="Ribonuclease Inhibitor"/>
    <property type="match status" value="4"/>
</dbReference>
<dbReference type="InterPro" id="IPR057207">
    <property type="entry name" value="FBXL15_LRR"/>
</dbReference>
<dbReference type="EMBL" id="KI913185">
    <property type="protein sequence ID" value="ETV68461.1"/>
    <property type="molecule type" value="Genomic_DNA"/>
</dbReference>
<proteinExistence type="predicted"/>
<evidence type="ECO:0000256" key="2">
    <source>
        <dbReference type="SAM" id="MobiDB-lite"/>
    </source>
</evidence>
<evidence type="ECO:0000259" key="3">
    <source>
        <dbReference type="PROSITE" id="PS51823"/>
    </source>
</evidence>
<feature type="region of interest" description="Disordered" evidence="2">
    <location>
        <begin position="122"/>
        <end position="150"/>
    </location>
</feature>
<reference evidence="4" key="1">
    <citation type="submission" date="2013-12" db="EMBL/GenBank/DDBJ databases">
        <title>The Genome Sequence of Aphanomyces astaci APO3.</title>
        <authorList>
            <consortium name="The Broad Institute Genomics Platform"/>
            <person name="Russ C."/>
            <person name="Tyler B."/>
            <person name="van West P."/>
            <person name="Dieguez-Uribeondo J."/>
            <person name="Young S.K."/>
            <person name="Zeng Q."/>
            <person name="Gargeya S."/>
            <person name="Fitzgerald M."/>
            <person name="Abouelleil A."/>
            <person name="Alvarado L."/>
            <person name="Chapman S.B."/>
            <person name="Gainer-Dewar J."/>
            <person name="Goldberg J."/>
            <person name="Griggs A."/>
            <person name="Gujja S."/>
            <person name="Hansen M."/>
            <person name="Howarth C."/>
            <person name="Imamovic A."/>
            <person name="Ireland A."/>
            <person name="Larimer J."/>
            <person name="McCowan C."/>
            <person name="Murphy C."/>
            <person name="Pearson M."/>
            <person name="Poon T.W."/>
            <person name="Priest M."/>
            <person name="Roberts A."/>
            <person name="Saif S."/>
            <person name="Shea T."/>
            <person name="Sykes S."/>
            <person name="Wortman J."/>
            <person name="Nusbaum C."/>
            <person name="Birren B."/>
        </authorList>
    </citation>
    <scope>NUCLEOTIDE SEQUENCE [LARGE SCALE GENOMIC DNA]</scope>
    <source>
        <strain evidence="4">APO3</strain>
    </source>
</reference>
<dbReference type="InterPro" id="IPR025697">
    <property type="entry name" value="CLU_dom"/>
</dbReference>
<dbReference type="GO" id="GO:0031146">
    <property type="term" value="P:SCF-dependent proteasomal ubiquitin-dependent protein catabolic process"/>
    <property type="evidence" value="ECO:0007669"/>
    <property type="project" value="TreeGrafter"/>
</dbReference>
<feature type="compositionally biased region" description="Acidic residues" evidence="2">
    <location>
        <begin position="282"/>
        <end position="294"/>
    </location>
</feature>
<evidence type="ECO:0000256" key="1">
    <source>
        <dbReference type="SAM" id="Coils"/>
    </source>
</evidence>
<dbReference type="PANTHER" id="PTHR13318">
    <property type="entry name" value="PARTNER OF PAIRED, ISOFORM B-RELATED"/>
    <property type="match status" value="1"/>
</dbReference>
<dbReference type="GeneID" id="20817616"/>